<gene>
    <name evidence="3" type="ORF">KFK09_027179</name>
</gene>
<feature type="region of interest" description="Disordered" evidence="1">
    <location>
        <begin position="420"/>
        <end position="457"/>
    </location>
</feature>
<accession>A0A8T3A9Z3</accession>
<name>A0A8T3A9Z3_DENNO</name>
<dbReference type="EMBL" id="JAGYWB010000018">
    <property type="protein sequence ID" value="KAI0492903.1"/>
    <property type="molecule type" value="Genomic_DNA"/>
</dbReference>
<dbReference type="AlphaFoldDB" id="A0A8T3A9Z3"/>
<protein>
    <recommendedName>
        <fullName evidence="2">Reverse transcriptase Ty1/copia-type domain-containing protein</fullName>
    </recommendedName>
</protein>
<dbReference type="Pfam" id="PF07727">
    <property type="entry name" value="RVT_2"/>
    <property type="match status" value="1"/>
</dbReference>
<comment type="caution">
    <text evidence="3">The sequence shown here is derived from an EMBL/GenBank/DDBJ whole genome shotgun (WGS) entry which is preliminary data.</text>
</comment>
<dbReference type="PANTHER" id="PTHR11439:SF483">
    <property type="entry name" value="PEPTIDE SYNTHASE GLIP-LIKE, PUTATIVE (AFU_ORTHOLOGUE AFUA_3G12920)-RELATED"/>
    <property type="match status" value="1"/>
</dbReference>
<feature type="domain" description="Reverse transcriptase Ty1/copia-type" evidence="2">
    <location>
        <begin position="3"/>
        <end position="177"/>
    </location>
</feature>
<feature type="compositionally biased region" description="Polar residues" evidence="1">
    <location>
        <begin position="441"/>
        <end position="457"/>
    </location>
</feature>
<evidence type="ECO:0000259" key="2">
    <source>
        <dbReference type="Pfam" id="PF07727"/>
    </source>
</evidence>
<evidence type="ECO:0000313" key="4">
    <source>
        <dbReference type="Proteomes" id="UP000829196"/>
    </source>
</evidence>
<proteinExistence type="predicted"/>
<reference evidence="3" key="1">
    <citation type="journal article" date="2022" name="Front. Genet.">
        <title>Chromosome-Scale Assembly of the Dendrobium nobile Genome Provides Insights Into the Molecular Mechanism of the Biosynthesis of the Medicinal Active Ingredient of Dendrobium.</title>
        <authorList>
            <person name="Xu Q."/>
            <person name="Niu S.-C."/>
            <person name="Li K.-L."/>
            <person name="Zheng P.-J."/>
            <person name="Zhang X.-J."/>
            <person name="Jia Y."/>
            <person name="Liu Y."/>
            <person name="Niu Y.-X."/>
            <person name="Yu L.-H."/>
            <person name="Chen D.-F."/>
            <person name="Zhang G.-Q."/>
        </authorList>
    </citation>
    <scope>NUCLEOTIDE SEQUENCE</scope>
    <source>
        <tissue evidence="3">Leaf</tissue>
    </source>
</reference>
<evidence type="ECO:0000313" key="3">
    <source>
        <dbReference type="EMBL" id="KAI0492903.1"/>
    </source>
</evidence>
<dbReference type="OrthoDB" id="774847at2759"/>
<evidence type="ECO:0000256" key="1">
    <source>
        <dbReference type="SAM" id="MobiDB-lite"/>
    </source>
</evidence>
<dbReference type="InterPro" id="IPR013103">
    <property type="entry name" value="RVT_2"/>
</dbReference>
<dbReference type="InterPro" id="IPR043502">
    <property type="entry name" value="DNA/RNA_pol_sf"/>
</dbReference>
<dbReference type="SUPFAM" id="SSF56672">
    <property type="entry name" value="DNA/RNA polymerases"/>
    <property type="match status" value="1"/>
</dbReference>
<dbReference type="PANTHER" id="PTHR11439">
    <property type="entry name" value="GAG-POL-RELATED RETROTRANSPOSON"/>
    <property type="match status" value="1"/>
</dbReference>
<dbReference type="CDD" id="cd09272">
    <property type="entry name" value="RNase_HI_RT_Ty1"/>
    <property type="match status" value="1"/>
</dbReference>
<organism evidence="3 4">
    <name type="scientific">Dendrobium nobile</name>
    <name type="common">Orchid</name>
    <dbReference type="NCBI Taxonomy" id="94219"/>
    <lineage>
        <taxon>Eukaryota</taxon>
        <taxon>Viridiplantae</taxon>
        <taxon>Streptophyta</taxon>
        <taxon>Embryophyta</taxon>
        <taxon>Tracheophyta</taxon>
        <taxon>Spermatophyta</taxon>
        <taxon>Magnoliopsida</taxon>
        <taxon>Liliopsida</taxon>
        <taxon>Asparagales</taxon>
        <taxon>Orchidaceae</taxon>
        <taxon>Epidendroideae</taxon>
        <taxon>Malaxideae</taxon>
        <taxon>Dendrobiinae</taxon>
        <taxon>Dendrobium</taxon>
    </lineage>
</organism>
<dbReference type="Proteomes" id="UP000829196">
    <property type="component" value="Unassembled WGS sequence"/>
</dbReference>
<keyword evidence="4" id="KW-1185">Reference proteome</keyword>
<sequence length="457" mass="52074">MFLIVALHYDWAVHQLDVMNAFLHGKLDQPVYMSQSQGFEDKNYPKHVCLLHKAIYGLKQAPRLWFATLSSYLQRQHFLVSSADPSFFHYHKDHIHIYLLVYVDDILITGSDTSFIHHLITNLQQNFQTRDLGHLSKFLGTDFVRSSADYHLHQHSYIQDLLHTASMTNCKPLLTPLPSKYPDDPNLQLPFSQPDFFRKLAGSLQYLTSTRPDIAFAVNKVCQHMHNPLLLHFQLLKRILRYLKGTLHHGLFLPKTELQLSAFSDSDWAGDPLDRKSTTGYCIFLGTALLSWSVKKQTTVARSSTESEYRSMAAAAADLIWTRRLCEEFQIKLSPTELFCDNVSAMSIACNPIFHARTKHIEVDHHFIRDCIQSNQITVRHISTTDQPTDILTKSLSSARQLALRNKLLVIPTISLRDGDMASGSDSHRQMEQSPPPSAKASHSTYLTPNTFSNCQG</sequence>